<dbReference type="SUPFAM" id="SSF57716">
    <property type="entry name" value="Glucocorticoid receptor-like (DNA-binding domain)"/>
    <property type="match status" value="1"/>
</dbReference>
<keyword evidence="1" id="KW-0479">Metal-binding</keyword>
<keyword evidence="6" id="KW-0804">Transcription</keyword>
<dbReference type="InterPro" id="IPR012783">
    <property type="entry name" value="Znf_C4_TraR"/>
</dbReference>
<dbReference type="GO" id="GO:1900378">
    <property type="term" value="P:positive regulation of secondary metabolite biosynthetic process"/>
    <property type="evidence" value="ECO:0007669"/>
    <property type="project" value="TreeGrafter"/>
</dbReference>
<evidence type="ECO:0000256" key="4">
    <source>
        <dbReference type="PROSITE-ProRule" id="PRU00510"/>
    </source>
</evidence>
<sequence length="72" mass="8107">MSDLADIAAPVIENRLEHQINRFRRQNRQTGVSSPVCAVCGEPIPLARQQAVPGCRLCFDCQEEKEKRNANQ</sequence>
<name>A0A8S5TPU8_9CAUD</name>
<dbReference type="PANTHER" id="PTHR38777">
    <property type="entry name" value="FELS-2 PROPHAGE PROTEIN"/>
    <property type="match status" value="1"/>
</dbReference>
<dbReference type="PANTHER" id="PTHR38777:SF1">
    <property type="entry name" value="DNAK SUPPRESSOR PROTEIN"/>
    <property type="match status" value="1"/>
</dbReference>
<protein>
    <submittedName>
        <fullName evidence="6">DNA-directed RNA polymerase subunit alpha</fullName>
    </submittedName>
</protein>
<evidence type="ECO:0000313" key="6">
    <source>
        <dbReference type="EMBL" id="DAF65173.1"/>
    </source>
</evidence>
<organism evidence="6">
    <name type="scientific">Myoviridae sp. ct2AC8</name>
    <dbReference type="NCBI Taxonomy" id="2827655"/>
    <lineage>
        <taxon>Viruses</taxon>
        <taxon>Duplodnaviria</taxon>
        <taxon>Heunggongvirae</taxon>
        <taxon>Uroviricota</taxon>
        <taxon>Caudoviricetes</taxon>
    </lineage>
</organism>
<dbReference type="EMBL" id="BK032875">
    <property type="protein sequence ID" value="DAF65173.1"/>
    <property type="molecule type" value="Genomic_DNA"/>
</dbReference>
<accession>A0A8S5TPU8</accession>
<evidence type="ECO:0000256" key="2">
    <source>
        <dbReference type="ARBA" id="ARBA00022771"/>
    </source>
</evidence>
<evidence type="ECO:0000256" key="3">
    <source>
        <dbReference type="ARBA" id="ARBA00022833"/>
    </source>
</evidence>
<dbReference type="Gene3D" id="1.20.120.910">
    <property type="entry name" value="DksA, coiled-coil domain"/>
    <property type="match status" value="1"/>
</dbReference>
<keyword evidence="6" id="KW-0240">DNA-directed RNA polymerase</keyword>
<evidence type="ECO:0000259" key="5">
    <source>
        <dbReference type="Pfam" id="PF01258"/>
    </source>
</evidence>
<feature type="domain" description="Zinc finger DksA/TraR C4-type" evidence="5">
    <location>
        <begin position="36"/>
        <end position="67"/>
    </location>
</feature>
<dbReference type="GO" id="GO:0000428">
    <property type="term" value="C:DNA-directed RNA polymerase complex"/>
    <property type="evidence" value="ECO:0007669"/>
    <property type="project" value="UniProtKB-KW"/>
</dbReference>
<keyword evidence="3" id="KW-0862">Zinc</keyword>
<reference evidence="6" key="1">
    <citation type="journal article" date="2021" name="Proc. Natl. Acad. Sci. U.S.A.">
        <title>A Catalog of Tens of Thousands of Viruses from Human Metagenomes Reveals Hidden Associations with Chronic Diseases.</title>
        <authorList>
            <person name="Tisza M.J."/>
            <person name="Buck C.B."/>
        </authorList>
    </citation>
    <scope>NUCLEOTIDE SEQUENCE</scope>
    <source>
        <strain evidence="6">Ct2AC8</strain>
    </source>
</reference>
<keyword evidence="2" id="KW-0863">Zinc-finger</keyword>
<dbReference type="Pfam" id="PF01258">
    <property type="entry name" value="zf-dskA_traR"/>
    <property type="match status" value="1"/>
</dbReference>
<feature type="zinc finger region" description="dksA C4-type" evidence="4">
    <location>
        <begin position="37"/>
        <end position="61"/>
    </location>
</feature>
<dbReference type="InterPro" id="IPR000962">
    <property type="entry name" value="Znf_DskA_TraR"/>
</dbReference>
<dbReference type="GO" id="GO:0008270">
    <property type="term" value="F:zinc ion binding"/>
    <property type="evidence" value="ECO:0007669"/>
    <property type="project" value="UniProtKB-KW"/>
</dbReference>
<dbReference type="PROSITE" id="PS51128">
    <property type="entry name" value="ZF_DKSA_2"/>
    <property type="match status" value="1"/>
</dbReference>
<proteinExistence type="predicted"/>
<evidence type="ECO:0000256" key="1">
    <source>
        <dbReference type="ARBA" id="ARBA00022723"/>
    </source>
</evidence>
<dbReference type="NCBIfam" id="TIGR02419">
    <property type="entry name" value="C4_traR_proteo"/>
    <property type="match status" value="1"/>
</dbReference>